<dbReference type="Gene3D" id="1.20.58.80">
    <property type="entry name" value="Phosphotransferase system, lactose/cellobiose-type IIA subunit"/>
    <property type="match status" value="1"/>
</dbReference>
<feature type="compositionally biased region" description="Pro residues" evidence="1">
    <location>
        <begin position="314"/>
        <end position="325"/>
    </location>
</feature>
<feature type="compositionally biased region" description="Polar residues" evidence="1">
    <location>
        <begin position="299"/>
        <end position="309"/>
    </location>
</feature>
<reference evidence="2" key="1">
    <citation type="submission" date="2021-01" db="EMBL/GenBank/DDBJ databases">
        <authorList>
            <person name="Corre E."/>
            <person name="Pelletier E."/>
            <person name="Niang G."/>
            <person name="Scheremetjew M."/>
            <person name="Finn R."/>
            <person name="Kale V."/>
            <person name="Holt S."/>
            <person name="Cochrane G."/>
            <person name="Meng A."/>
            <person name="Brown T."/>
            <person name="Cohen L."/>
        </authorList>
    </citation>
    <scope>NUCLEOTIDE SEQUENCE</scope>
    <source>
        <strain evidence="2">Isolate 1302-5</strain>
    </source>
</reference>
<feature type="region of interest" description="Disordered" evidence="1">
    <location>
        <begin position="164"/>
        <end position="189"/>
    </location>
</feature>
<feature type="compositionally biased region" description="Basic and acidic residues" evidence="1">
    <location>
        <begin position="24"/>
        <end position="42"/>
    </location>
</feature>
<feature type="compositionally biased region" description="Pro residues" evidence="1">
    <location>
        <begin position="246"/>
        <end position="255"/>
    </location>
</feature>
<feature type="region of interest" description="Disordered" evidence="1">
    <location>
        <begin position="206"/>
        <end position="383"/>
    </location>
</feature>
<accession>A0A7S4JQ41</accession>
<evidence type="ECO:0000256" key="1">
    <source>
        <dbReference type="SAM" id="MobiDB-lite"/>
    </source>
</evidence>
<dbReference type="EMBL" id="HBKQ01045888">
    <property type="protein sequence ID" value="CAE2270389.1"/>
    <property type="molecule type" value="Transcribed_RNA"/>
</dbReference>
<organism evidence="2">
    <name type="scientific">Odontella aurita</name>
    <dbReference type="NCBI Taxonomy" id="265563"/>
    <lineage>
        <taxon>Eukaryota</taxon>
        <taxon>Sar</taxon>
        <taxon>Stramenopiles</taxon>
        <taxon>Ochrophyta</taxon>
        <taxon>Bacillariophyta</taxon>
        <taxon>Mediophyceae</taxon>
        <taxon>Biddulphiophycidae</taxon>
        <taxon>Eupodiscales</taxon>
        <taxon>Odontellaceae</taxon>
        <taxon>Odontella</taxon>
    </lineage>
</organism>
<protein>
    <submittedName>
        <fullName evidence="2">Uncharacterized protein</fullName>
    </submittedName>
</protein>
<gene>
    <name evidence="2" type="ORF">OAUR00152_LOCUS31639</name>
</gene>
<name>A0A7S4JQ41_9STRA</name>
<feature type="compositionally biased region" description="Polar residues" evidence="1">
    <location>
        <begin position="209"/>
        <end position="225"/>
    </location>
</feature>
<proteinExistence type="predicted"/>
<dbReference type="AlphaFoldDB" id="A0A7S4JQ41"/>
<evidence type="ECO:0000313" key="2">
    <source>
        <dbReference type="EMBL" id="CAE2270389.1"/>
    </source>
</evidence>
<sequence length="646" mass="71736">MTQLNGRSGPGGLGPAPPPPSGDLRGRGFSSEERRRRLRASESPRPPILSNFCPIERYYAASDKVLAAFEESVSAGDLDAAYVYGLRFSAFGTKALPTHDYYQSPRPEHTRLRNKNRSDLIRTVDALEKVVDAMDREEVERAKREEEERKKREEMERLRRKAMELQRAREEADRQRHEAEMEQQRQRDLENSVAAKLAMLYKIPPRAPSDTTSLLNIFDGQQPSGVQGDKEIQGSKSDVIPILSDLPPPVLPPPGGSAEPPSALASHPDQAPSSHLPPPPSYSELPPSYSELMDETTDVSKQGNQTPAADQQPPSIPSEAPPPPYAAAAGGARTDKRADVVTAHQRPSSISTPFVPPPDWEARPPSSVPEPTKPKKPEAPPVPIRTLRRACTAEYDSMKKRKAVEVFFLSTYQGRLKQPGHDSTNGCTVISPLVAAKHLRSEGAGIADVMIEEVIDREAPSILRSIRGKLGLPGGALIIPSDVHDYLVDHKILSQKEFVGVCGGNVLDAEHMGEVLDLLRDGYDHNHLKDLKDDNGNKRKLPKRKQKVAAAFFFHEHVMSILKVVPSTGKPWYDIVDSLPHRDSRNGAKASRTRCKDRSNLEATLRWYACSRFSESDCSYIDSNRWDENMCDFDPRVFQAFVWAAD</sequence>
<feature type="compositionally biased region" description="Low complexity" evidence="1">
    <location>
        <begin position="256"/>
        <end position="266"/>
    </location>
</feature>
<feature type="compositionally biased region" description="Low complexity" evidence="1">
    <location>
        <begin position="282"/>
        <end position="291"/>
    </location>
</feature>
<feature type="region of interest" description="Disordered" evidence="1">
    <location>
        <begin position="1"/>
        <end position="47"/>
    </location>
</feature>